<reference evidence="1" key="1">
    <citation type="submission" date="2022-08" db="UniProtKB">
        <authorList>
            <consortium name="EnsemblMetazoa"/>
        </authorList>
    </citation>
    <scope>IDENTIFICATION</scope>
    <source>
        <strain evidence="1">EBRO</strain>
    </source>
</reference>
<evidence type="ECO:0000313" key="1">
    <source>
        <dbReference type="EnsemblMetazoa" id="AATE009797-PA.1"/>
    </source>
</evidence>
<proteinExistence type="predicted"/>
<dbReference type="EMBL" id="AXCP01007562">
    <property type="status" value="NOT_ANNOTATED_CDS"/>
    <property type="molecule type" value="Genomic_DNA"/>
</dbReference>
<dbReference type="EMBL" id="AXCP01007563">
    <property type="status" value="NOT_ANNOTATED_CDS"/>
    <property type="molecule type" value="Genomic_DNA"/>
</dbReference>
<protein>
    <submittedName>
        <fullName evidence="1">Uncharacterized protein</fullName>
    </submittedName>
</protein>
<dbReference type="AlphaFoldDB" id="A0A182J1X1"/>
<dbReference type="Pfam" id="PF16064">
    <property type="entry name" value="DUF4806"/>
    <property type="match status" value="1"/>
</dbReference>
<sequence length="159" mass="17556">MSTSALATPQQIEAESPAVDVQPITSQEQLDELERSLSEGASVCEANLSRLITSTIPAQRIHDGFMLLVDRHFAATCSWRGGGKQGPQVAFANYINVHAMFGRIGRVGRDEVEKILRKKINNAKNRANSLCVRKSVARRPFTRKSIKGKDVNNNQEIVP</sequence>
<name>A0A182J1X1_ANOAO</name>
<accession>A0A182J1X1</accession>
<dbReference type="EnsemblMetazoa" id="AATE009797-RA">
    <property type="protein sequence ID" value="AATE009797-PA.1"/>
    <property type="gene ID" value="AATE009797"/>
</dbReference>
<organism evidence="1">
    <name type="scientific">Anopheles atroparvus</name>
    <name type="common">European mosquito</name>
    <dbReference type="NCBI Taxonomy" id="41427"/>
    <lineage>
        <taxon>Eukaryota</taxon>
        <taxon>Metazoa</taxon>
        <taxon>Ecdysozoa</taxon>
        <taxon>Arthropoda</taxon>
        <taxon>Hexapoda</taxon>
        <taxon>Insecta</taxon>
        <taxon>Pterygota</taxon>
        <taxon>Neoptera</taxon>
        <taxon>Endopterygota</taxon>
        <taxon>Diptera</taxon>
        <taxon>Nematocera</taxon>
        <taxon>Culicoidea</taxon>
        <taxon>Culicidae</taxon>
        <taxon>Anophelinae</taxon>
        <taxon>Anopheles</taxon>
    </lineage>
</organism>
<dbReference type="VEuPathDB" id="VectorBase:AATE009797"/>
<dbReference type="InterPro" id="IPR032071">
    <property type="entry name" value="DUF4806"/>
</dbReference>